<evidence type="ECO:0000259" key="7">
    <source>
        <dbReference type="Pfam" id="PF00266"/>
    </source>
</evidence>
<dbReference type="InterPro" id="IPR015421">
    <property type="entry name" value="PyrdxlP-dep_Trfase_major"/>
</dbReference>
<dbReference type="GO" id="GO:0006534">
    <property type="term" value="P:cysteine metabolic process"/>
    <property type="evidence" value="ECO:0007669"/>
    <property type="project" value="InterPro"/>
</dbReference>
<gene>
    <name evidence="8" type="ORF">DFQ45_102194</name>
</gene>
<dbReference type="InterPro" id="IPR010970">
    <property type="entry name" value="Cys_dSase_SufS"/>
</dbReference>
<accession>A0A4R6TZT8</accession>
<dbReference type="EC" id="2.8.1.7" evidence="3"/>
<dbReference type="Gene3D" id="3.40.640.10">
    <property type="entry name" value="Type I PLP-dependent aspartate aminotransferase-like (Major domain)"/>
    <property type="match status" value="1"/>
</dbReference>
<keyword evidence="4" id="KW-0808">Transferase</keyword>
<dbReference type="PANTHER" id="PTHR43586:SF8">
    <property type="entry name" value="CYSTEINE DESULFURASE 1, CHLOROPLASTIC"/>
    <property type="match status" value="1"/>
</dbReference>
<dbReference type="InterPro" id="IPR015422">
    <property type="entry name" value="PyrdxlP-dep_Trfase_small"/>
</dbReference>
<evidence type="ECO:0000256" key="2">
    <source>
        <dbReference type="ARBA" id="ARBA00010447"/>
    </source>
</evidence>
<dbReference type="InterPro" id="IPR000192">
    <property type="entry name" value="Aminotrans_V_dom"/>
</dbReference>
<dbReference type="Pfam" id="PF00266">
    <property type="entry name" value="Aminotran_5"/>
    <property type="match status" value="1"/>
</dbReference>
<evidence type="ECO:0000256" key="3">
    <source>
        <dbReference type="ARBA" id="ARBA00012239"/>
    </source>
</evidence>
<evidence type="ECO:0000256" key="1">
    <source>
        <dbReference type="ARBA" id="ARBA00001933"/>
    </source>
</evidence>
<sequence length="387" mass="42046">MLQLAVDGQTWLDSAATAQKPRAMLEALQQWYASGVANVHRAQHRPGERATSAFEQARGTIARWLNAASASHIVLTKGTTESINLLAHALAGQFQPGDEILVGAHEHHANLLPWQQLARRQNLALRILPLDTTGALDLEKGLDMLGPRSRLLAVSPLSNVLGRRHDLAPLLQRARELDVLSVVDGAQYAVHQRPDLQQLDADFFACSAHKLYGPDGIGLLYAHPRRHALLQPWQWGGEMIEHCDYHSASARPLPLGLEAGTPNIAGTIAFAATLDWLDKLDSNAIRQHEAALHRLLIDGLHARDMQLVGQPDTALACFNAPGVHSADLAMLLGEQGVAVRAGQHCAMPLLHSLRLGGAVRVSLGLYNDAEDLQRFFEALDAALEILA</sequence>
<proteinExistence type="inferred from homology"/>
<evidence type="ECO:0000256" key="5">
    <source>
        <dbReference type="ARBA" id="ARBA00022898"/>
    </source>
</evidence>
<keyword evidence="5" id="KW-0663">Pyridoxal phosphate</keyword>
<protein>
    <recommendedName>
        <fullName evidence="3">cysteine desulfurase</fullName>
        <ecNumber evidence="3">2.8.1.7</ecNumber>
    </recommendedName>
</protein>
<dbReference type="SUPFAM" id="SSF53383">
    <property type="entry name" value="PLP-dependent transferases"/>
    <property type="match status" value="1"/>
</dbReference>
<evidence type="ECO:0000313" key="8">
    <source>
        <dbReference type="EMBL" id="TDQ39500.1"/>
    </source>
</evidence>
<dbReference type="GO" id="GO:0031071">
    <property type="term" value="F:cysteine desulfurase activity"/>
    <property type="evidence" value="ECO:0007669"/>
    <property type="project" value="UniProtKB-EC"/>
</dbReference>
<reference evidence="8 9" key="1">
    <citation type="submission" date="2019-03" db="EMBL/GenBank/DDBJ databases">
        <title>Genomic Encyclopedia of Type Strains, Phase IV (KMG-IV): sequencing the most valuable type-strain genomes for metagenomic binning, comparative biology and taxonomic classification.</title>
        <authorList>
            <person name="Goeker M."/>
        </authorList>
    </citation>
    <scope>NUCLEOTIDE SEQUENCE [LARGE SCALE GENOMIC DNA]</scope>
    <source>
        <strain evidence="8 9">DSM 28679</strain>
    </source>
</reference>
<dbReference type="EMBL" id="SNYK01000002">
    <property type="protein sequence ID" value="TDQ39500.1"/>
    <property type="molecule type" value="Genomic_DNA"/>
</dbReference>
<evidence type="ECO:0000256" key="4">
    <source>
        <dbReference type="ARBA" id="ARBA00022679"/>
    </source>
</evidence>
<dbReference type="GO" id="GO:0030170">
    <property type="term" value="F:pyridoxal phosphate binding"/>
    <property type="evidence" value="ECO:0007669"/>
    <property type="project" value="InterPro"/>
</dbReference>
<organism evidence="8 9">
    <name type="scientific">Thiopseudomonas denitrificans</name>
    <dbReference type="NCBI Taxonomy" id="1501432"/>
    <lineage>
        <taxon>Bacteria</taxon>
        <taxon>Pseudomonadati</taxon>
        <taxon>Pseudomonadota</taxon>
        <taxon>Gammaproteobacteria</taxon>
        <taxon>Pseudomonadales</taxon>
        <taxon>Pseudomonadaceae</taxon>
        <taxon>Thiopseudomonas</taxon>
    </lineage>
</organism>
<dbReference type="Proteomes" id="UP000294575">
    <property type="component" value="Unassembled WGS sequence"/>
</dbReference>
<name>A0A4R6TZT8_9GAMM</name>
<keyword evidence="9" id="KW-1185">Reference proteome</keyword>
<evidence type="ECO:0000313" key="9">
    <source>
        <dbReference type="Proteomes" id="UP000294575"/>
    </source>
</evidence>
<dbReference type="InterPro" id="IPR015424">
    <property type="entry name" value="PyrdxlP-dep_Trfase"/>
</dbReference>
<comment type="cofactor">
    <cofactor evidence="1">
        <name>pyridoxal 5'-phosphate</name>
        <dbReference type="ChEBI" id="CHEBI:597326"/>
    </cofactor>
</comment>
<feature type="domain" description="Aminotransferase class V" evidence="7">
    <location>
        <begin position="11"/>
        <end position="375"/>
    </location>
</feature>
<comment type="caution">
    <text evidence="8">The sequence shown here is derived from an EMBL/GenBank/DDBJ whole genome shotgun (WGS) entry which is preliminary data.</text>
</comment>
<dbReference type="Gene3D" id="3.90.1150.10">
    <property type="entry name" value="Aspartate Aminotransferase, domain 1"/>
    <property type="match status" value="1"/>
</dbReference>
<comment type="catalytic activity">
    <reaction evidence="6">
        <text>(sulfur carrier)-H + L-cysteine = (sulfur carrier)-SH + L-alanine</text>
        <dbReference type="Rhea" id="RHEA:43892"/>
        <dbReference type="Rhea" id="RHEA-COMP:14737"/>
        <dbReference type="Rhea" id="RHEA-COMP:14739"/>
        <dbReference type="ChEBI" id="CHEBI:29917"/>
        <dbReference type="ChEBI" id="CHEBI:35235"/>
        <dbReference type="ChEBI" id="CHEBI:57972"/>
        <dbReference type="ChEBI" id="CHEBI:64428"/>
        <dbReference type="EC" id="2.8.1.7"/>
    </reaction>
</comment>
<dbReference type="CDD" id="cd06453">
    <property type="entry name" value="SufS_like"/>
    <property type="match status" value="1"/>
</dbReference>
<evidence type="ECO:0000256" key="6">
    <source>
        <dbReference type="ARBA" id="ARBA00050776"/>
    </source>
</evidence>
<dbReference type="AlphaFoldDB" id="A0A4R6TZT8"/>
<dbReference type="PANTHER" id="PTHR43586">
    <property type="entry name" value="CYSTEINE DESULFURASE"/>
    <property type="match status" value="1"/>
</dbReference>
<comment type="similarity">
    <text evidence="2">Belongs to the class-V pyridoxal-phosphate-dependent aminotransferase family. Csd subfamily.</text>
</comment>